<evidence type="ECO:0000313" key="1">
    <source>
        <dbReference type="EMBL" id="CCA74486.1"/>
    </source>
</evidence>
<evidence type="ECO:0000313" key="2">
    <source>
        <dbReference type="Proteomes" id="UP000007148"/>
    </source>
</evidence>
<organism evidence="1 2">
    <name type="scientific">Serendipita indica (strain DSM 11827)</name>
    <name type="common">Root endophyte fungus</name>
    <name type="synonym">Piriformospora indica</name>
    <dbReference type="NCBI Taxonomy" id="1109443"/>
    <lineage>
        <taxon>Eukaryota</taxon>
        <taxon>Fungi</taxon>
        <taxon>Dikarya</taxon>
        <taxon>Basidiomycota</taxon>
        <taxon>Agaricomycotina</taxon>
        <taxon>Agaricomycetes</taxon>
        <taxon>Sebacinales</taxon>
        <taxon>Serendipitaceae</taxon>
        <taxon>Serendipita</taxon>
    </lineage>
</organism>
<dbReference type="InParanoid" id="G4TT40"/>
<gene>
    <name evidence="1" type="ORF">PIIN_08439</name>
</gene>
<keyword evidence="2" id="KW-1185">Reference proteome</keyword>
<dbReference type="HOGENOM" id="CLU_1787567_0_0_1"/>
<dbReference type="EMBL" id="CAFZ01000318">
    <property type="protein sequence ID" value="CCA74486.1"/>
    <property type="molecule type" value="Genomic_DNA"/>
</dbReference>
<name>G4TT40_SERID</name>
<reference evidence="1 2" key="1">
    <citation type="journal article" date="2011" name="PLoS Pathog.">
        <title>Endophytic Life Strategies Decoded by Genome and Transcriptome Analyses of the Mutualistic Root Symbiont Piriformospora indica.</title>
        <authorList>
            <person name="Zuccaro A."/>
            <person name="Lahrmann U."/>
            <person name="Guldener U."/>
            <person name="Langen G."/>
            <person name="Pfiffi S."/>
            <person name="Biedenkopf D."/>
            <person name="Wong P."/>
            <person name="Samans B."/>
            <person name="Grimm C."/>
            <person name="Basiewicz M."/>
            <person name="Murat C."/>
            <person name="Martin F."/>
            <person name="Kogel K.H."/>
        </authorList>
    </citation>
    <scope>NUCLEOTIDE SEQUENCE [LARGE SCALE GENOMIC DNA]</scope>
    <source>
        <strain evidence="1 2">DSM 11827</strain>
    </source>
</reference>
<dbReference type="AlphaFoldDB" id="G4TT40"/>
<protein>
    <submittedName>
        <fullName evidence="1">Uncharacterized protein</fullName>
    </submittedName>
</protein>
<proteinExistence type="predicted"/>
<comment type="caution">
    <text evidence="1">The sequence shown here is derived from an EMBL/GenBank/DDBJ whole genome shotgun (WGS) entry which is preliminary data.</text>
</comment>
<sequence length="145" mass="16309">MDAIYVATSTKPTCGDCHQEFRFLAFEAFCTQANTSPNRGRRSVHMIQEGHWRGNEEDSRGLFSNTASSNRYIRPLENRLSSPRTILAHIFDPIPLYSTFTLVYKANGVSYHTLSQCIRTSIQLNCRARCIASGGKSFPPHIASH</sequence>
<dbReference type="Proteomes" id="UP000007148">
    <property type="component" value="Unassembled WGS sequence"/>
</dbReference>
<accession>G4TT40</accession>